<feature type="region of interest" description="Disordered" evidence="9">
    <location>
        <begin position="1097"/>
        <end position="1131"/>
    </location>
</feature>
<feature type="compositionally biased region" description="Polar residues" evidence="9">
    <location>
        <begin position="700"/>
        <end position="728"/>
    </location>
</feature>
<evidence type="ECO:0000256" key="3">
    <source>
        <dbReference type="ARBA" id="ARBA00004496"/>
    </source>
</evidence>
<dbReference type="InterPro" id="IPR009060">
    <property type="entry name" value="UBA-like_sf"/>
</dbReference>
<dbReference type="GO" id="GO:0005737">
    <property type="term" value="C:cytoplasm"/>
    <property type="evidence" value="ECO:0007669"/>
    <property type="project" value="UniProtKB-SubCell"/>
</dbReference>
<evidence type="ECO:0000256" key="8">
    <source>
        <dbReference type="ARBA" id="ARBA00023242"/>
    </source>
</evidence>
<evidence type="ECO:0000313" key="12">
    <source>
        <dbReference type="RefSeq" id="XP_038828452.1"/>
    </source>
</evidence>
<keyword evidence="5" id="KW-0488">Methylation</keyword>
<comment type="subcellular location">
    <subcellularLocation>
        <location evidence="2">Chromosome</location>
    </subcellularLocation>
    <subcellularLocation>
        <location evidence="3">Cytoplasm</location>
    </subcellularLocation>
    <subcellularLocation>
        <location evidence="1">Nucleus</location>
    </subcellularLocation>
</comment>
<dbReference type="GO" id="GO:0005694">
    <property type="term" value="C:chromosome"/>
    <property type="evidence" value="ECO:0007669"/>
    <property type="project" value="UniProtKB-SubCell"/>
</dbReference>
<dbReference type="Proteomes" id="UP000808372">
    <property type="component" value="Chromosome 32"/>
</dbReference>
<dbReference type="PANTHER" id="PTHR16308:SF18">
    <property type="entry name" value="UBIQUITIN-ASSOCIATED PROTEIN 2-LIKE"/>
    <property type="match status" value="1"/>
</dbReference>
<sequence length="1144" mass="120493">MMTSVGGNRACGSWEQQTQTGQTQHKPRPQATAEQIRLAQMISDHNDADFEEKVKQLIDITGKDQDESMIALHDCNGDVNRAINVLLEGSPDTDSWEMVGKKKGVSGQKEPGHAETGEEGKENRERGAERDVARRRGGAPRRGRGASRGREFRVQENGLDGGKAAGIAGRGTERGHRGRGRGRGGERERGRRGGRFSAQGMGQIDKGPRYDFSGDERTFNPADYAEPTQTEESYSGGSTWNNTGNLEPEEGPRIEYSAGGEGTNYQPKFDSAPCAWRSATEEWGTEDWNEDLSETKIFTASSVVSMPLPQENVTITAGQRIDLAVLLGKTSPSSEAEASGPIEASQPPSLPQSLVFSNSKQPLSQTTSSSTSYTQHSMVNMLRKGFGEVGDPKGGSTGKTSGSQFLEQFKTAQALAQLAAQQSQTGQPNPTPSSWETNSAELGHYDSKAQPEPPVHSPFTKRHPYQPTTSVLDAFLPPPSQNSPSSHMAPPVSALPKMAVPSLGHQVSPDSSDAQGSSPLPLQQHKLKQQKKRTSITTKIPAMAVEMPGSADISGLNLQFGALQFGSEPVLQDYDSAPTTTPGSQVQNSLYTSPSCEAIPSNPSQIDMYDQRAPQARRFPTPVSSPQKENGFNTIQTHSVEAAAGSAVSVKSASDSATPASVSMATLTDSGSGPVSLLTTSNQLSHSALGHNEDLPPNTMPQHSNSLSTQQKSLAPSQVRTSNTSLMHQSIEDSSLHSSSFPSSVSAVPSSSVLSSSSVVAAAQQVSMGAPQPSSVNTVSQSAPSGLGPVSNLVAMGLHTVASMGPLAVASAAMSTGAQAQAIASSASSRSSAVSSGKAPPNLPPGVPPLLPNPYIMAPGLLHAYPPQVYGYDDLQMLQTRIPLDYYSIPFATPNTALTGRDGSLSNNPYSGDLSKFGRGDASSPAPATTLAQQTQQNQSQTHHNTQQPFLNPALPPGYSYTSLPYYTGVPGLPNTFQYGPAMFPVAPTSSKQHGVNVGVNASATAFQQASGYGSHGYNTGVSVTSSNTGVPDISGSVYTKTQQQQSFEKQQGFHAGTPAASFSLPPALGGGGPINPPAAAGYAPAPFMHILAPHQQPHSQILHHHLQQDGQSGGTGQRSQNASLQQKTQINKSAYNSYNWGAN</sequence>
<keyword evidence="4" id="KW-0158">Chromosome</keyword>
<feature type="region of interest" description="Disordered" evidence="9">
    <location>
        <begin position="687"/>
        <end position="743"/>
    </location>
</feature>
<feature type="domain" description="UBA" evidence="10">
    <location>
        <begin position="49"/>
        <end position="89"/>
    </location>
</feature>
<protein>
    <submittedName>
        <fullName evidence="12">Ubiquitin-associated protein 2-like isoform X6</fullName>
    </submittedName>
</protein>
<dbReference type="SMART" id="SM00165">
    <property type="entry name" value="UBA"/>
    <property type="match status" value="1"/>
</dbReference>
<dbReference type="InterPro" id="IPR015940">
    <property type="entry name" value="UBA"/>
</dbReference>
<proteinExistence type="predicted"/>
<feature type="compositionally biased region" description="Polar residues" evidence="9">
    <location>
        <begin position="14"/>
        <end position="24"/>
    </location>
</feature>
<feature type="region of interest" description="Disordered" evidence="9">
    <location>
        <begin position="94"/>
        <end position="266"/>
    </location>
</feature>
<evidence type="ECO:0000256" key="4">
    <source>
        <dbReference type="ARBA" id="ARBA00022454"/>
    </source>
</evidence>
<dbReference type="SUPFAM" id="SSF46934">
    <property type="entry name" value="UBA-like"/>
    <property type="match status" value="1"/>
</dbReference>
<dbReference type="RefSeq" id="XP_038828452.1">
    <property type="nucleotide sequence ID" value="XM_038972524.1"/>
</dbReference>
<dbReference type="InterPro" id="IPR022166">
    <property type="entry name" value="UBAP2/Lig"/>
</dbReference>
<evidence type="ECO:0000256" key="2">
    <source>
        <dbReference type="ARBA" id="ARBA00004286"/>
    </source>
</evidence>
<dbReference type="InterPro" id="IPR051833">
    <property type="entry name" value="TC-DDR_regulator"/>
</dbReference>
<feature type="compositionally biased region" description="Basic residues" evidence="9">
    <location>
        <begin position="525"/>
        <end position="534"/>
    </location>
</feature>
<gene>
    <name evidence="12" type="primary">LOC120027537</name>
</gene>
<dbReference type="Pfam" id="PF12478">
    <property type="entry name" value="UBAP2-Lig"/>
    <property type="match status" value="1"/>
</dbReference>
<accession>A0A8U0PP30</accession>
<feature type="compositionally biased region" description="Basic and acidic residues" evidence="9">
    <location>
        <begin position="110"/>
        <end position="134"/>
    </location>
</feature>
<feature type="compositionally biased region" description="Basic and acidic residues" evidence="9">
    <location>
        <begin position="206"/>
        <end position="218"/>
    </location>
</feature>
<evidence type="ECO:0000259" key="10">
    <source>
        <dbReference type="PROSITE" id="PS50030"/>
    </source>
</evidence>
<keyword evidence="6" id="KW-0963">Cytoplasm</keyword>
<keyword evidence="8" id="KW-0539">Nucleus</keyword>
<evidence type="ECO:0000256" key="5">
    <source>
        <dbReference type="ARBA" id="ARBA00022481"/>
    </source>
</evidence>
<dbReference type="Gene3D" id="1.10.8.10">
    <property type="entry name" value="DNA helicase RuvA subunit, C-terminal domain"/>
    <property type="match status" value="1"/>
</dbReference>
<dbReference type="FunFam" id="1.10.8.10:FF:000004">
    <property type="entry name" value="ubiquitin-associated protein 2-like isoform X1"/>
    <property type="match status" value="1"/>
</dbReference>
<organism evidence="11 12">
    <name type="scientific">Salvelinus namaycush</name>
    <name type="common">Lake trout</name>
    <name type="synonym">Salmo namaycush</name>
    <dbReference type="NCBI Taxonomy" id="8040"/>
    <lineage>
        <taxon>Eukaryota</taxon>
        <taxon>Metazoa</taxon>
        <taxon>Chordata</taxon>
        <taxon>Craniata</taxon>
        <taxon>Vertebrata</taxon>
        <taxon>Euteleostomi</taxon>
        <taxon>Actinopterygii</taxon>
        <taxon>Neopterygii</taxon>
        <taxon>Teleostei</taxon>
        <taxon>Protacanthopterygii</taxon>
        <taxon>Salmoniformes</taxon>
        <taxon>Salmonidae</taxon>
        <taxon>Salmoninae</taxon>
        <taxon>Salvelinus</taxon>
    </lineage>
</organism>
<feature type="region of interest" description="Disordered" evidence="9">
    <location>
        <begin position="416"/>
        <end position="534"/>
    </location>
</feature>
<feature type="compositionally biased region" description="Polar residues" evidence="9">
    <location>
        <begin position="425"/>
        <end position="440"/>
    </location>
</feature>
<feature type="compositionally biased region" description="Polar residues" evidence="9">
    <location>
        <begin position="1118"/>
        <end position="1131"/>
    </location>
</feature>
<dbReference type="PROSITE" id="PS50030">
    <property type="entry name" value="UBA"/>
    <property type="match status" value="1"/>
</dbReference>
<feature type="compositionally biased region" description="Polar residues" evidence="9">
    <location>
        <begin position="227"/>
        <end position="245"/>
    </location>
</feature>
<feature type="region of interest" description="Disordered" evidence="9">
    <location>
        <begin position="1"/>
        <end position="33"/>
    </location>
</feature>
<evidence type="ECO:0000256" key="6">
    <source>
        <dbReference type="ARBA" id="ARBA00022490"/>
    </source>
</evidence>
<dbReference type="PANTHER" id="PTHR16308">
    <property type="entry name" value="UBIQUITIN ASSOCIATED PROTEIN 2-LIKE/LINGERER"/>
    <property type="match status" value="1"/>
</dbReference>
<dbReference type="GeneID" id="120027537"/>
<evidence type="ECO:0000256" key="1">
    <source>
        <dbReference type="ARBA" id="ARBA00004123"/>
    </source>
</evidence>
<dbReference type="GO" id="GO:0005634">
    <property type="term" value="C:nucleus"/>
    <property type="evidence" value="ECO:0007669"/>
    <property type="project" value="UniProtKB-SubCell"/>
</dbReference>
<dbReference type="GO" id="GO:0061484">
    <property type="term" value="P:hematopoietic stem cell homeostasis"/>
    <property type="evidence" value="ECO:0007669"/>
    <property type="project" value="UniProtKB-ARBA"/>
</dbReference>
<feature type="compositionally biased region" description="Polar residues" evidence="9">
    <location>
        <begin position="508"/>
        <end position="518"/>
    </location>
</feature>
<feature type="region of interest" description="Disordered" evidence="9">
    <location>
        <begin position="897"/>
        <end position="954"/>
    </location>
</feature>
<dbReference type="CDD" id="cd14277">
    <property type="entry name" value="UBA_UBP2_like"/>
    <property type="match status" value="1"/>
</dbReference>
<reference evidence="12" key="1">
    <citation type="submission" date="2025-08" db="UniProtKB">
        <authorList>
            <consortium name="RefSeq"/>
        </authorList>
    </citation>
    <scope>IDENTIFICATION</scope>
    <source>
        <tissue evidence="12">White muscle</tissue>
    </source>
</reference>
<evidence type="ECO:0000313" key="11">
    <source>
        <dbReference type="Proteomes" id="UP000808372"/>
    </source>
</evidence>
<feature type="compositionally biased region" description="Low complexity" evidence="9">
    <location>
        <begin position="359"/>
        <end position="373"/>
    </location>
</feature>
<feature type="region of interest" description="Disordered" evidence="9">
    <location>
        <begin position="332"/>
        <end position="373"/>
    </location>
</feature>
<feature type="compositionally biased region" description="Polar residues" evidence="9">
    <location>
        <begin position="897"/>
        <end position="910"/>
    </location>
</feature>
<keyword evidence="7" id="KW-0597">Phosphoprotein</keyword>
<keyword evidence="11" id="KW-1185">Reference proteome</keyword>
<feature type="compositionally biased region" description="Low complexity" evidence="9">
    <location>
        <begin position="924"/>
        <end position="949"/>
    </location>
</feature>
<evidence type="ECO:0000256" key="7">
    <source>
        <dbReference type="ARBA" id="ARBA00022553"/>
    </source>
</evidence>
<dbReference type="AlphaFoldDB" id="A0A8U0PP30"/>
<feature type="compositionally biased region" description="Basic residues" evidence="9">
    <location>
        <begin position="135"/>
        <end position="147"/>
    </location>
</feature>
<name>A0A8U0PP30_SALNM</name>
<evidence type="ECO:0000256" key="9">
    <source>
        <dbReference type="SAM" id="MobiDB-lite"/>
    </source>
</evidence>